<gene>
    <name evidence="2" type="ORF">BRAFLDRAFT_120653</name>
</gene>
<feature type="region of interest" description="Disordered" evidence="1">
    <location>
        <begin position="251"/>
        <end position="411"/>
    </location>
</feature>
<feature type="compositionally biased region" description="Basic and acidic residues" evidence="1">
    <location>
        <begin position="281"/>
        <end position="297"/>
    </location>
</feature>
<dbReference type="InParanoid" id="C3YEB2"/>
<sequence>MGDSGVGVDDIGPVVMEEGSTFPKLEGVLDNEGDSGNYDDGLDASSQSSDNTVNSSLFTNSDKPQEADATQEGEEGTETDEKKKKKKKGKKDKKGGKLKGCKANPERSGHRKPYNERCQLSYPMGEWTIAVIDVEEALPPSFFSDAEAKPKPSTSGSEPTPEVPVSNPNGWNRTLPSSLLVDTEAKPKPPVPAPEVAVSDPTVWTVASKTESAVSEQRPDDQNAPQPKPTASSQPKKRYFSDLFTKLSAISTLGRAAKAKPVDPEEISIRRDSDPPSPQPVEKDSDPPYPEPVEKDTTVQVTTMADVNATQLEVHPEPTVPDRMVDVKSSDVVQRDTEQDSGTYDDGQDNVSVSSDNTTNSDQLYTDTEDPPTADPESVVPVYDELTEAGNTQAATGEGESCTSNYRTTRR</sequence>
<feature type="compositionally biased region" description="Low complexity" evidence="1">
    <location>
        <begin position="349"/>
        <end position="362"/>
    </location>
</feature>
<proteinExistence type="predicted"/>
<feature type="compositionally biased region" description="Polar residues" evidence="1">
    <location>
        <begin position="223"/>
        <end position="234"/>
    </location>
</feature>
<name>C3YEB2_BRAFL</name>
<feature type="compositionally biased region" description="Polar residues" evidence="1">
    <location>
        <begin position="205"/>
        <end position="215"/>
    </location>
</feature>
<evidence type="ECO:0000313" key="2">
    <source>
        <dbReference type="EMBL" id="EEN61420.1"/>
    </source>
</evidence>
<feature type="compositionally biased region" description="Low complexity" evidence="1">
    <location>
        <begin position="45"/>
        <end position="56"/>
    </location>
</feature>
<dbReference type="EMBL" id="GG666505">
    <property type="protein sequence ID" value="EEN61420.1"/>
    <property type="molecule type" value="Genomic_DNA"/>
</dbReference>
<feature type="compositionally biased region" description="Basic residues" evidence="1">
    <location>
        <begin position="83"/>
        <end position="100"/>
    </location>
</feature>
<feature type="compositionally biased region" description="Polar residues" evidence="1">
    <location>
        <begin position="389"/>
        <end position="411"/>
    </location>
</feature>
<feature type="compositionally biased region" description="Acidic residues" evidence="1">
    <location>
        <begin position="69"/>
        <end position="78"/>
    </location>
</feature>
<feature type="region of interest" description="Disordered" evidence="1">
    <location>
        <begin position="1"/>
        <end position="116"/>
    </location>
</feature>
<evidence type="ECO:0000256" key="1">
    <source>
        <dbReference type="SAM" id="MobiDB-lite"/>
    </source>
</evidence>
<feature type="non-terminal residue" evidence="2">
    <location>
        <position position="411"/>
    </location>
</feature>
<dbReference type="AlphaFoldDB" id="C3YEB2"/>
<feature type="compositionally biased region" description="Basic and acidic residues" evidence="1">
    <location>
        <begin position="260"/>
        <end position="274"/>
    </location>
</feature>
<feature type="compositionally biased region" description="Polar residues" evidence="1">
    <location>
        <begin position="166"/>
        <end position="177"/>
    </location>
</feature>
<feature type="compositionally biased region" description="Polar residues" evidence="1">
    <location>
        <begin position="298"/>
        <end position="311"/>
    </location>
</feature>
<reference evidence="2" key="1">
    <citation type="journal article" date="2008" name="Nature">
        <title>The amphioxus genome and the evolution of the chordate karyotype.</title>
        <authorList>
            <consortium name="US DOE Joint Genome Institute (JGI-PGF)"/>
            <person name="Putnam N.H."/>
            <person name="Butts T."/>
            <person name="Ferrier D.E.K."/>
            <person name="Furlong R.F."/>
            <person name="Hellsten U."/>
            <person name="Kawashima T."/>
            <person name="Robinson-Rechavi M."/>
            <person name="Shoguchi E."/>
            <person name="Terry A."/>
            <person name="Yu J.-K."/>
            <person name="Benito-Gutierrez E.L."/>
            <person name="Dubchak I."/>
            <person name="Garcia-Fernandez J."/>
            <person name="Gibson-Brown J.J."/>
            <person name="Grigoriev I.V."/>
            <person name="Horton A.C."/>
            <person name="de Jong P.J."/>
            <person name="Jurka J."/>
            <person name="Kapitonov V.V."/>
            <person name="Kohara Y."/>
            <person name="Kuroki Y."/>
            <person name="Lindquist E."/>
            <person name="Lucas S."/>
            <person name="Osoegawa K."/>
            <person name="Pennacchio L.A."/>
            <person name="Salamov A.A."/>
            <person name="Satou Y."/>
            <person name="Sauka-Spengler T."/>
            <person name="Schmutz J."/>
            <person name="Shin-I T."/>
            <person name="Toyoda A."/>
            <person name="Bronner-Fraser M."/>
            <person name="Fujiyama A."/>
            <person name="Holland L.Z."/>
            <person name="Holland P.W.H."/>
            <person name="Satoh N."/>
            <person name="Rokhsar D.S."/>
        </authorList>
    </citation>
    <scope>NUCLEOTIDE SEQUENCE [LARGE SCALE GENOMIC DNA]</scope>
    <source>
        <strain evidence="2">S238N-H82</strain>
        <tissue evidence="2">Testes</tissue>
    </source>
</reference>
<protein>
    <submittedName>
        <fullName evidence="2">Uncharacterized protein</fullName>
    </submittedName>
</protein>
<feature type="compositionally biased region" description="Basic and acidic residues" evidence="1">
    <location>
        <begin position="323"/>
        <end position="338"/>
    </location>
</feature>
<feature type="region of interest" description="Disordered" evidence="1">
    <location>
        <begin position="143"/>
        <end position="238"/>
    </location>
</feature>
<organism>
    <name type="scientific">Branchiostoma floridae</name>
    <name type="common">Florida lancelet</name>
    <name type="synonym">Amphioxus</name>
    <dbReference type="NCBI Taxonomy" id="7739"/>
    <lineage>
        <taxon>Eukaryota</taxon>
        <taxon>Metazoa</taxon>
        <taxon>Chordata</taxon>
        <taxon>Cephalochordata</taxon>
        <taxon>Leptocardii</taxon>
        <taxon>Amphioxiformes</taxon>
        <taxon>Branchiostomatidae</taxon>
        <taxon>Branchiostoma</taxon>
    </lineage>
</organism>
<accession>C3YEB2</accession>